<organism evidence="2 3">
    <name type="scientific">Schistosoma mattheei</name>
    <dbReference type="NCBI Taxonomy" id="31246"/>
    <lineage>
        <taxon>Eukaryota</taxon>
        <taxon>Metazoa</taxon>
        <taxon>Spiralia</taxon>
        <taxon>Lophotrochozoa</taxon>
        <taxon>Platyhelminthes</taxon>
        <taxon>Trematoda</taxon>
        <taxon>Digenea</taxon>
        <taxon>Strigeidida</taxon>
        <taxon>Schistosomatoidea</taxon>
        <taxon>Schistosomatidae</taxon>
        <taxon>Schistosoma</taxon>
    </lineage>
</organism>
<keyword evidence="1" id="KW-0472">Membrane</keyword>
<accession>A0A3P8DXX5</accession>
<proteinExistence type="predicted"/>
<dbReference type="InterPro" id="IPR043143">
    <property type="entry name" value="Mal/L-sulf/L-lact_DH-like_NADP"/>
</dbReference>
<evidence type="ECO:0000256" key="1">
    <source>
        <dbReference type="SAM" id="Phobius"/>
    </source>
</evidence>
<dbReference type="Gene3D" id="3.30.1370.60">
    <property type="entry name" value="Hypothetical oxidoreductase yiak, domain 2"/>
    <property type="match status" value="1"/>
</dbReference>
<feature type="transmembrane region" description="Helical" evidence="1">
    <location>
        <begin position="20"/>
        <end position="38"/>
    </location>
</feature>
<dbReference type="AlphaFoldDB" id="A0A3P8DXX5"/>
<name>A0A3P8DXX5_9TREM</name>
<protein>
    <submittedName>
        <fullName evidence="2">Uncharacterized protein</fullName>
    </submittedName>
</protein>
<keyword evidence="3" id="KW-1185">Reference proteome</keyword>
<keyword evidence="1" id="KW-0812">Transmembrane</keyword>
<reference evidence="2 3" key="1">
    <citation type="submission" date="2018-11" db="EMBL/GenBank/DDBJ databases">
        <authorList>
            <consortium name="Pathogen Informatics"/>
        </authorList>
    </citation>
    <scope>NUCLEOTIDE SEQUENCE [LARGE SCALE GENOMIC DNA]</scope>
    <source>
        <strain>Denwood</strain>
        <strain evidence="3">Zambia</strain>
    </source>
</reference>
<evidence type="ECO:0000313" key="3">
    <source>
        <dbReference type="Proteomes" id="UP000269396"/>
    </source>
</evidence>
<dbReference type="Proteomes" id="UP000269396">
    <property type="component" value="Unassembled WGS sequence"/>
</dbReference>
<evidence type="ECO:0000313" key="2">
    <source>
        <dbReference type="EMBL" id="VDP56637.1"/>
    </source>
</evidence>
<keyword evidence="1" id="KW-1133">Transmembrane helix</keyword>
<dbReference type="EMBL" id="UZAL01031041">
    <property type="protein sequence ID" value="VDP56637.1"/>
    <property type="molecule type" value="Genomic_DNA"/>
</dbReference>
<sequence length="62" mass="6931">MAAPGKVPEDHFVLDMATSAVALGKVSFLYLLYVLLFGKYHNSPKISMFKIFPQTLIKICVK</sequence>
<gene>
    <name evidence="2" type="ORF">SMTD_LOCUS10975</name>
</gene>